<evidence type="ECO:0000313" key="3">
    <source>
        <dbReference type="Proteomes" id="UP000215914"/>
    </source>
</evidence>
<reference evidence="2" key="2">
    <citation type="submission" date="2020-06" db="EMBL/GenBank/DDBJ databases">
        <title>Helianthus annuus Genome sequencing and assembly Release 2.</title>
        <authorList>
            <person name="Gouzy J."/>
            <person name="Langlade N."/>
            <person name="Munos S."/>
        </authorList>
    </citation>
    <scope>NUCLEOTIDE SEQUENCE</scope>
    <source>
        <tissue evidence="2">Leaves</tissue>
    </source>
</reference>
<feature type="transmembrane region" description="Helical" evidence="1">
    <location>
        <begin position="97"/>
        <end position="116"/>
    </location>
</feature>
<sequence>MDGNYCDHRTAAELNRRDYMWADHTDTQTVYVVPTQSNRSKIKDKLEDGLEKTKVVVATGFNKIKQGSSVGFHWIKHKYQRTPINNTPLIKNLCCDFQFFFFFFCFMIDILYCKFIC</sequence>
<dbReference type="PANTHER" id="PTHR33386">
    <property type="entry name" value="OS02G0740600 PROTEIN"/>
    <property type="match status" value="1"/>
</dbReference>
<dbReference type="PANTHER" id="PTHR33386:SF5">
    <property type="entry name" value="OS02G0740600 PROTEIN"/>
    <property type="match status" value="1"/>
</dbReference>
<proteinExistence type="predicted"/>
<keyword evidence="3" id="KW-1185">Reference proteome</keyword>
<keyword evidence="1" id="KW-1133">Transmembrane helix</keyword>
<comment type="caution">
    <text evidence="2">The sequence shown here is derived from an EMBL/GenBank/DDBJ whole genome shotgun (WGS) entry which is preliminary data.</text>
</comment>
<dbReference type="Proteomes" id="UP000215914">
    <property type="component" value="Unassembled WGS sequence"/>
</dbReference>
<organism evidence="2 3">
    <name type="scientific">Helianthus annuus</name>
    <name type="common">Common sunflower</name>
    <dbReference type="NCBI Taxonomy" id="4232"/>
    <lineage>
        <taxon>Eukaryota</taxon>
        <taxon>Viridiplantae</taxon>
        <taxon>Streptophyta</taxon>
        <taxon>Embryophyta</taxon>
        <taxon>Tracheophyta</taxon>
        <taxon>Spermatophyta</taxon>
        <taxon>Magnoliopsida</taxon>
        <taxon>eudicotyledons</taxon>
        <taxon>Gunneridae</taxon>
        <taxon>Pentapetalae</taxon>
        <taxon>asterids</taxon>
        <taxon>campanulids</taxon>
        <taxon>Asterales</taxon>
        <taxon>Asteraceae</taxon>
        <taxon>Asteroideae</taxon>
        <taxon>Heliantheae alliance</taxon>
        <taxon>Heliantheae</taxon>
        <taxon>Helianthus</taxon>
    </lineage>
</organism>
<dbReference type="AlphaFoldDB" id="A0A9K3J711"/>
<evidence type="ECO:0000313" key="2">
    <source>
        <dbReference type="EMBL" id="KAF5809372.1"/>
    </source>
</evidence>
<accession>A0A9K3J711</accession>
<dbReference type="EMBL" id="MNCJ02000319">
    <property type="protein sequence ID" value="KAF5809372.1"/>
    <property type="molecule type" value="Genomic_DNA"/>
</dbReference>
<gene>
    <name evidence="2" type="ORF">HanXRQr2_Chr04g0156371</name>
</gene>
<reference evidence="2" key="1">
    <citation type="journal article" date="2017" name="Nature">
        <title>The sunflower genome provides insights into oil metabolism, flowering and Asterid evolution.</title>
        <authorList>
            <person name="Badouin H."/>
            <person name="Gouzy J."/>
            <person name="Grassa C.J."/>
            <person name="Murat F."/>
            <person name="Staton S.E."/>
            <person name="Cottret L."/>
            <person name="Lelandais-Briere C."/>
            <person name="Owens G.L."/>
            <person name="Carrere S."/>
            <person name="Mayjonade B."/>
            <person name="Legrand L."/>
            <person name="Gill N."/>
            <person name="Kane N.C."/>
            <person name="Bowers J.E."/>
            <person name="Hubner S."/>
            <person name="Bellec A."/>
            <person name="Berard A."/>
            <person name="Berges H."/>
            <person name="Blanchet N."/>
            <person name="Boniface M.C."/>
            <person name="Brunel D."/>
            <person name="Catrice O."/>
            <person name="Chaidir N."/>
            <person name="Claudel C."/>
            <person name="Donnadieu C."/>
            <person name="Faraut T."/>
            <person name="Fievet G."/>
            <person name="Helmstetter N."/>
            <person name="King M."/>
            <person name="Knapp S.J."/>
            <person name="Lai Z."/>
            <person name="Le Paslier M.C."/>
            <person name="Lippi Y."/>
            <person name="Lorenzon L."/>
            <person name="Mandel J.R."/>
            <person name="Marage G."/>
            <person name="Marchand G."/>
            <person name="Marquand E."/>
            <person name="Bret-Mestries E."/>
            <person name="Morien E."/>
            <person name="Nambeesan S."/>
            <person name="Nguyen T."/>
            <person name="Pegot-Espagnet P."/>
            <person name="Pouilly N."/>
            <person name="Raftis F."/>
            <person name="Sallet E."/>
            <person name="Schiex T."/>
            <person name="Thomas J."/>
            <person name="Vandecasteele C."/>
            <person name="Vares D."/>
            <person name="Vear F."/>
            <person name="Vautrin S."/>
            <person name="Crespi M."/>
            <person name="Mangin B."/>
            <person name="Burke J.M."/>
            <person name="Salse J."/>
            <person name="Munos S."/>
            <person name="Vincourt P."/>
            <person name="Rieseberg L.H."/>
            <person name="Langlade N.B."/>
        </authorList>
    </citation>
    <scope>NUCLEOTIDE SEQUENCE</scope>
    <source>
        <tissue evidence="2">Leaves</tissue>
    </source>
</reference>
<name>A0A9K3J711_HELAN</name>
<evidence type="ECO:0000256" key="1">
    <source>
        <dbReference type="SAM" id="Phobius"/>
    </source>
</evidence>
<dbReference type="Gramene" id="mRNA:HanXRQr2_Chr04g0156371">
    <property type="protein sequence ID" value="CDS:HanXRQr2_Chr04g0156371.1"/>
    <property type="gene ID" value="HanXRQr2_Chr04g0156371"/>
</dbReference>
<keyword evidence="1" id="KW-0472">Membrane</keyword>
<protein>
    <submittedName>
        <fullName evidence="2">Uncharacterized protein</fullName>
    </submittedName>
</protein>
<keyword evidence="1" id="KW-0812">Transmembrane</keyword>